<reference evidence="4" key="1">
    <citation type="submission" date="2020-03" db="EMBL/GenBank/DDBJ databases">
        <title>The deep terrestrial virosphere.</title>
        <authorList>
            <person name="Holmfeldt K."/>
            <person name="Nilsson E."/>
            <person name="Simone D."/>
            <person name="Lopez-Fernandez M."/>
            <person name="Wu X."/>
            <person name="de Brujin I."/>
            <person name="Lundin D."/>
            <person name="Andersson A."/>
            <person name="Bertilsson S."/>
            <person name="Dopson M."/>
        </authorList>
    </citation>
    <scope>NUCLEOTIDE SEQUENCE</scope>
    <source>
        <strain evidence="4">MM415A00919</strain>
        <strain evidence="3">MM415B01941</strain>
    </source>
</reference>
<evidence type="ECO:0000259" key="2">
    <source>
        <dbReference type="Pfam" id="PF04545"/>
    </source>
</evidence>
<dbReference type="SUPFAM" id="SSF88659">
    <property type="entry name" value="Sigma3 and sigma4 domains of RNA polymerase sigma factors"/>
    <property type="match status" value="1"/>
</dbReference>
<dbReference type="Pfam" id="PF04545">
    <property type="entry name" value="Sigma70_r4"/>
    <property type="match status" value="1"/>
</dbReference>
<protein>
    <submittedName>
        <fullName evidence="4">Putative sigma-70 region domain containing protein</fullName>
    </submittedName>
</protein>
<dbReference type="EMBL" id="MT142376">
    <property type="protein sequence ID" value="QJA79313.1"/>
    <property type="molecule type" value="Genomic_DNA"/>
</dbReference>
<organism evidence="4">
    <name type="scientific">viral metagenome</name>
    <dbReference type="NCBI Taxonomy" id="1070528"/>
    <lineage>
        <taxon>unclassified sequences</taxon>
        <taxon>metagenomes</taxon>
        <taxon>organismal metagenomes</taxon>
    </lineage>
</organism>
<dbReference type="InterPro" id="IPR007630">
    <property type="entry name" value="RNA_pol_sigma70_r4"/>
</dbReference>
<feature type="region of interest" description="Disordered" evidence="1">
    <location>
        <begin position="16"/>
        <end position="35"/>
    </location>
</feature>
<evidence type="ECO:0000313" key="3">
    <source>
        <dbReference type="EMBL" id="QJA56016.1"/>
    </source>
</evidence>
<name>A0A6M3KBN8_9ZZZZ</name>
<dbReference type="GO" id="GO:0006352">
    <property type="term" value="P:DNA-templated transcription initiation"/>
    <property type="evidence" value="ECO:0007669"/>
    <property type="project" value="InterPro"/>
</dbReference>
<feature type="domain" description="RNA polymerase sigma-70 region 4" evidence="2">
    <location>
        <begin position="51"/>
        <end position="97"/>
    </location>
</feature>
<dbReference type="GO" id="GO:0003700">
    <property type="term" value="F:DNA-binding transcription factor activity"/>
    <property type="evidence" value="ECO:0007669"/>
    <property type="project" value="InterPro"/>
</dbReference>
<dbReference type="InterPro" id="IPR036388">
    <property type="entry name" value="WH-like_DNA-bd_sf"/>
</dbReference>
<dbReference type="AlphaFoldDB" id="A0A6M3KBN8"/>
<dbReference type="Gene3D" id="1.10.10.10">
    <property type="entry name" value="Winged helix-like DNA-binding domain superfamily/Winged helix DNA-binding domain"/>
    <property type="match status" value="1"/>
</dbReference>
<dbReference type="EMBL" id="MT141195">
    <property type="protein sequence ID" value="QJA56016.1"/>
    <property type="molecule type" value="Genomic_DNA"/>
</dbReference>
<proteinExistence type="predicted"/>
<dbReference type="InterPro" id="IPR000792">
    <property type="entry name" value="Tscrpt_reg_LuxR_C"/>
</dbReference>
<dbReference type="PRINTS" id="PR00038">
    <property type="entry name" value="HTHLUXR"/>
</dbReference>
<dbReference type="InterPro" id="IPR013324">
    <property type="entry name" value="RNA_pol_sigma_r3/r4-like"/>
</dbReference>
<gene>
    <name evidence="4" type="ORF">MM415A00919_0010</name>
    <name evidence="3" type="ORF">MM415B01941_0007</name>
</gene>
<sequence length="111" mass="12776">MDKHINMVEEYKYSKVQSYGTNPPENSTPVWGNNNPTEDDVVDLIDFQTSLQKLTSTEREIIILVNQGYSKREIAEMIDLPETTTQDIKQRAINKLRGMMNGEDSIYSLFT</sequence>
<accession>A0A6M3KBN8</accession>
<evidence type="ECO:0000256" key="1">
    <source>
        <dbReference type="SAM" id="MobiDB-lite"/>
    </source>
</evidence>
<evidence type="ECO:0000313" key="4">
    <source>
        <dbReference type="EMBL" id="QJA79313.1"/>
    </source>
</evidence>